<dbReference type="PANTHER" id="PTHR43767:SF1">
    <property type="entry name" value="NONRIBOSOMAL PEPTIDE SYNTHASE PES1 (EUROFUNG)-RELATED"/>
    <property type="match status" value="1"/>
</dbReference>
<dbReference type="InterPro" id="IPR020845">
    <property type="entry name" value="AMP-binding_CS"/>
</dbReference>
<evidence type="ECO:0000256" key="1">
    <source>
        <dbReference type="SAM" id="MobiDB-lite"/>
    </source>
</evidence>
<sequence length="551" mass="57043">MTDSDGSECPDATADDHWSTVDRTPTPPADGRPELIADLVSAAAARTPDHLAIIDVTSGNRITWAALDAAVDAEALRLRAAGALPGERVVVRLRGGAGFCISVLGALRAGAIAVPVGAVAVRRELDIVFGDCRPKVVVTAEGDDAAVGSAAAVGAAVLGPPAAGAPSGPLAEPNDNAVIRTAGDPEDVALLIYTSGTTGTPRGVCLSHRAVLANRAQAAALRPSPVTPVDRVLLTMPLFHVLGFAAGVLQVCWSGATVVLADNPDAETVLDVLVAERISALAGVPSMYRALLDLPGERLRSATAGLRVCTSGGAPLPPEWLTAFHEATGLWIVEAYGLTEAGPVVTSNAFDRPPKPGSVGRVLPGIELRLVDAEGRPLESIAPAQDAGVDWDEWADDPADDTGRVALRGPNLFSGYWPDRTGGPDADGWFRTADVGFLDADGDLHLVDRASDVVIVSGFNVFPREVEQVLAELDGVAEAAVVGAPDERLGEVVKAVVVRKPDAELTEASVRAHCATRLARFKVPAVIEFAEALPRTPTGKVARRVLAGGNR</sequence>
<dbReference type="EMBL" id="FRAP01000019">
    <property type="protein sequence ID" value="SHL15157.1"/>
    <property type="molecule type" value="Genomic_DNA"/>
</dbReference>
<evidence type="ECO:0000259" key="3">
    <source>
        <dbReference type="Pfam" id="PF13193"/>
    </source>
</evidence>
<dbReference type="OrthoDB" id="9803968at2"/>
<evidence type="ECO:0000313" key="4">
    <source>
        <dbReference type="EMBL" id="SHL15157.1"/>
    </source>
</evidence>
<feature type="region of interest" description="Disordered" evidence="1">
    <location>
        <begin position="1"/>
        <end position="32"/>
    </location>
</feature>
<dbReference type="Pfam" id="PF00501">
    <property type="entry name" value="AMP-binding"/>
    <property type="match status" value="1"/>
</dbReference>
<dbReference type="InterPro" id="IPR050237">
    <property type="entry name" value="ATP-dep_AMP-bd_enzyme"/>
</dbReference>
<dbReference type="Proteomes" id="UP000184363">
    <property type="component" value="Unassembled WGS sequence"/>
</dbReference>
<dbReference type="AlphaFoldDB" id="A0A1M6YA46"/>
<name>A0A1M6YA46_PSETH</name>
<protein>
    <submittedName>
        <fullName evidence="4">Long-chain acyl-CoA synthetase</fullName>
    </submittedName>
</protein>
<keyword evidence="5" id="KW-1185">Reference proteome</keyword>
<dbReference type="SUPFAM" id="SSF56801">
    <property type="entry name" value="Acetyl-CoA synthetase-like"/>
    <property type="match status" value="1"/>
</dbReference>
<evidence type="ECO:0000313" key="5">
    <source>
        <dbReference type="Proteomes" id="UP000184363"/>
    </source>
</evidence>
<dbReference type="STRING" id="1848.SAMN05443637_11983"/>
<dbReference type="InterPro" id="IPR000873">
    <property type="entry name" value="AMP-dep_synth/lig_dom"/>
</dbReference>
<dbReference type="InterPro" id="IPR042099">
    <property type="entry name" value="ANL_N_sf"/>
</dbReference>
<dbReference type="GO" id="GO:0016878">
    <property type="term" value="F:acid-thiol ligase activity"/>
    <property type="evidence" value="ECO:0007669"/>
    <property type="project" value="UniProtKB-ARBA"/>
</dbReference>
<proteinExistence type="predicted"/>
<feature type="domain" description="AMP-dependent synthetase/ligase" evidence="2">
    <location>
        <begin position="42"/>
        <end position="417"/>
    </location>
</feature>
<dbReference type="InterPro" id="IPR025110">
    <property type="entry name" value="AMP-bd_C"/>
</dbReference>
<organism evidence="4 5">
    <name type="scientific">Pseudonocardia thermophila</name>
    <dbReference type="NCBI Taxonomy" id="1848"/>
    <lineage>
        <taxon>Bacteria</taxon>
        <taxon>Bacillati</taxon>
        <taxon>Actinomycetota</taxon>
        <taxon>Actinomycetes</taxon>
        <taxon>Pseudonocardiales</taxon>
        <taxon>Pseudonocardiaceae</taxon>
        <taxon>Pseudonocardia</taxon>
    </lineage>
</organism>
<dbReference type="PANTHER" id="PTHR43767">
    <property type="entry name" value="LONG-CHAIN-FATTY-ACID--COA LIGASE"/>
    <property type="match status" value="1"/>
</dbReference>
<dbReference type="InterPro" id="IPR045851">
    <property type="entry name" value="AMP-bd_C_sf"/>
</dbReference>
<dbReference type="Gene3D" id="3.40.50.12780">
    <property type="entry name" value="N-terminal domain of ligase-like"/>
    <property type="match status" value="1"/>
</dbReference>
<dbReference type="Gene3D" id="3.30.300.30">
    <property type="match status" value="1"/>
</dbReference>
<accession>A0A1M6YA46</accession>
<dbReference type="Pfam" id="PF13193">
    <property type="entry name" value="AMP-binding_C"/>
    <property type="match status" value="1"/>
</dbReference>
<feature type="domain" description="AMP-binding enzyme C-terminal" evidence="3">
    <location>
        <begin position="465"/>
        <end position="540"/>
    </location>
</feature>
<reference evidence="4 5" key="1">
    <citation type="submission" date="2016-11" db="EMBL/GenBank/DDBJ databases">
        <authorList>
            <person name="Jaros S."/>
            <person name="Januszkiewicz K."/>
            <person name="Wedrychowicz H."/>
        </authorList>
    </citation>
    <scope>NUCLEOTIDE SEQUENCE [LARGE SCALE GENOMIC DNA]</scope>
    <source>
        <strain evidence="4 5">DSM 43832</strain>
    </source>
</reference>
<gene>
    <name evidence="4" type="ORF">SAMN05443637_11983</name>
</gene>
<evidence type="ECO:0000259" key="2">
    <source>
        <dbReference type="Pfam" id="PF00501"/>
    </source>
</evidence>
<dbReference type="PROSITE" id="PS00455">
    <property type="entry name" value="AMP_BINDING"/>
    <property type="match status" value="1"/>
</dbReference>